<accession>A0A6G1G9J9</accession>
<evidence type="ECO:0000313" key="3">
    <source>
        <dbReference type="RefSeq" id="XP_033536389.1"/>
    </source>
</evidence>
<evidence type="ECO:0000313" key="1">
    <source>
        <dbReference type="EMBL" id="KAF1814758.1"/>
    </source>
</evidence>
<gene>
    <name evidence="1 3" type="ORF">P152DRAFT_231755</name>
</gene>
<keyword evidence="2" id="KW-1185">Reference proteome</keyword>
<evidence type="ECO:0000313" key="2">
    <source>
        <dbReference type="Proteomes" id="UP000504638"/>
    </source>
</evidence>
<dbReference type="EMBL" id="ML975152">
    <property type="protein sequence ID" value="KAF1814758.1"/>
    <property type="molecule type" value="Genomic_DNA"/>
</dbReference>
<reference evidence="1 3" key="1">
    <citation type="submission" date="2020-01" db="EMBL/GenBank/DDBJ databases">
        <authorList>
            <consortium name="DOE Joint Genome Institute"/>
            <person name="Haridas S."/>
            <person name="Albert R."/>
            <person name="Binder M."/>
            <person name="Bloem J."/>
            <person name="Labutti K."/>
            <person name="Salamov A."/>
            <person name="Andreopoulos B."/>
            <person name="Baker S.E."/>
            <person name="Barry K."/>
            <person name="Bills G."/>
            <person name="Bluhm B.H."/>
            <person name="Cannon C."/>
            <person name="Castanera R."/>
            <person name="Culley D.E."/>
            <person name="Daum C."/>
            <person name="Ezra D."/>
            <person name="Gonzalez J.B."/>
            <person name="Henrissat B."/>
            <person name="Kuo A."/>
            <person name="Liang C."/>
            <person name="Lipzen A."/>
            <person name="Lutzoni F."/>
            <person name="Magnuson J."/>
            <person name="Mondo S."/>
            <person name="Nolan M."/>
            <person name="Ohm R."/>
            <person name="Pangilinan J."/>
            <person name="Park H.-J."/>
            <person name="Ramirez L."/>
            <person name="Alfaro M."/>
            <person name="Sun H."/>
            <person name="Tritt A."/>
            <person name="Yoshinaga Y."/>
            <person name="Zwiers L.-H."/>
            <person name="Turgeon B.G."/>
            <person name="Goodwin S.B."/>
            <person name="Spatafora J.W."/>
            <person name="Crous P.W."/>
            <person name="Grigoriev I.V."/>
        </authorList>
    </citation>
    <scope>NUCLEOTIDE SEQUENCE</scope>
    <source>
        <strain evidence="1 3">CBS 781.70</strain>
    </source>
</reference>
<reference evidence="3" key="3">
    <citation type="submission" date="2025-04" db="UniProtKB">
        <authorList>
            <consortium name="RefSeq"/>
        </authorList>
    </citation>
    <scope>IDENTIFICATION</scope>
    <source>
        <strain evidence="3">CBS 781.70</strain>
    </source>
</reference>
<organism evidence="1">
    <name type="scientific">Eremomyces bilateralis CBS 781.70</name>
    <dbReference type="NCBI Taxonomy" id="1392243"/>
    <lineage>
        <taxon>Eukaryota</taxon>
        <taxon>Fungi</taxon>
        <taxon>Dikarya</taxon>
        <taxon>Ascomycota</taxon>
        <taxon>Pezizomycotina</taxon>
        <taxon>Dothideomycetes</taxon>
        <taxon>Dothideomycetes incertae sedis</taxon>
        <taxon>Eremomycetales</taxon>
        <taxon>Eremomycetaceae</taxon>
        <taxon>Eremomyces</taxon>
    </lineage>
</organism>
<dbReference type="Proteomes" id="UP000504638">
    <property type="component" value="Unplaced"/>
</dbReference>
<protein>
    <submittedName>
        <fullName evidence="1 3">Uncharacterized protein</fullName>
    </submittedName>
</protein>
<sequence length="117" mass="13961">MPVDEFDDGPLIASTHFYLGSHRISASSSERLDDRRTAFRLAFKCSACRTILYGLLPCLPQTIRMWLIEHWPQWWCLPGIVIIEQKKNNRNILFENELLAYERLWTCKDIWYYVYMA</sequence>
<name>A0A6G1G9J9_9PEZI</name>
<reference evidence="3" key="2">
    <citation type="submission" date="2020-04" db="EMBL/GenBank/DDBJ databases">
        <authorList>
            <consortium name="NCBI Genome Project"/>
        </authorList>
    </citation>
    <scope>NUCLEOTIDE SEQUENCE</scope>
    <source>
        <strain evidence="3">CBS 781.70</strain>
    </source>
</reference>
<dbReference type="RefSeq" id="XP_033536389.1">
    <property type="nucleotide sequence ID" value="XM_033674563.1"/>
</dbReference>
<proteinExistence type="predicted"/>
<dbReference type="GeneID" id="54415133"/>
<dbReference type="AlphaFoldDB" id="A0A6G1G9J9"/>